<comment type="caution">
    <text evidence="1">The sequence shown here is derived from an EMBL/GenBank/DDBJ whole genome shotgun (WGS) entry which is preliminary data.</text>
</comment>
<name>A0A5C5UVX4_9PLAN</name>
<sequence>MNEMSQFCVDKFLALSGAELHEYSEPFVNELHDAIPEAVYESLQSKLQDLDEEHTIYALELNMLLKPNEFVGFAIPYLSHSDSAVCCTAYRTIERQPTSLITNDLCNQIRATPIVDLFSTHVRTGEKVLVGTNEEFIRNLLAKIA</sequence>
<evidence type="ECO:0000313" key="2">
    <source>
        <dbReference type="Proteomes" id="UP000317243"/>
    </source>
</evidence>
<reference evidence="1 2" key="1">
    <citation type="submission" date="2019-02" db="EMBL/GenBank/DDBJ databases">
        <title>Deep-cultivation of Planctomycetes and their phenomic and genomic characterization uncovers novel biology.</title>
        <authorList>
            <person name="Wiegand S."/>
            <person name="Jogler M."/>
            <person name="Boedeker C."/>
            <person name="Pinto D."/>
            <person name="Vollmers J."/>
            <person name="Rivas-Marin E."/>
            <person name="Kohn T."/>
            <person name="Peeters S.H."/>
            <person name="Heuer A."/>
            <person name="Rast P."/>
            <person name="Oberbeckmann S."/>
            <person name="Bunk B."/>
            <person name="Jeske O."/>
            <person name="Meyerdierks A."/>
            <person name="Storesund J.E."/>
            <person name="Kallscheuer N."/>
            <person name="Luecker S."/>
            <person name="Lage O.M."/>
            <person name="Pohl T."/>
            <person name="Merkel B.J."/>
            <person name="Hornburger P."/>
            <person name="Mueller R.-W."/>
            <person name="Bruemmer F."/>
            <person name="Labrenz M."/>
            <person name="Spormann A.M."/>
            <person name="Op Den Camp H."/>
            <person name="Overmann J."/>
            <person name="Amann R."/>
            <person name="Jetten M.S.M."/>
            <person name="Mascher T."/>
            <person name="Medema M.H."/>
            <person name="Devos D.P."/>
            <person name="Kaster A.-K."/>
            <person name="Ovreas L."/>
            <person name="Rohde M."/>
            <person name="Galperin M.Y."/>
            <person name="Jogler C."/>
        </authorList>
    </citation>
    <scope>NUCLEOTIDE SEQUENCE [LARGE SCALE GENOMIC DNA]</scope>
    <source>
        <strain evidence="1 2">KOR42</strain>
    </source>
</reference>
<organism evidence="1 2">
    <name type="scientific">Thalassoglobus neptunius</name>
    <dbReference type="NCBI Taxonomy" id="1938619"/>
    <lineage>
        <taxon>Bacteria</taxon>
        <taxon>Pseudomonadati</taxon>
        <taxon>Planctomycetota</taxon>
        <taxon>Planctomycetia</taxon>
        <taxon>Planctomycetales</taxon>
        <taxon>Planctomycetaceae</taxon>
        <taxon>Thalassoglobus</taxon>
    </lineage>
</organism>
<dbReference type="EMBL" id="SIHI01000097">
    <property type="protein sequence ID" value="TWT30556.1"/>
    <property type="molecule type" value="Genomic_DNA"/>
</dbReference>
<accession>A0A5C5UVX4</accession>
<protein>
    <submittedName>
        <fullName evidence="1">Uncharacterized protein</fullName>
    </submittedName>
</protein>
<dbReference type="Proteomes" id="UP000317243">
    <property type="component" value="Unassembled WGS sequence"/>
</dbReference>
<keyword evidence="2" id="KW-1185">Reference proteome</keyword>
<evidence type="ECO:0000313" key="1">
    <source>
        <dbReference type="EMBL" id="TWT30556.1"/>
    </source>
</evidence>
<dbReference type="AlphaFoldDB" id="A0A5C5UVX4"/>
<proteinExistence type="predicted"/>
<gene>
    <name evidence="1" type="ORF">KOR42_54170</name>
</gene>